<evidence type="ECO:0000256" key="3">
    <source>
        <dbReference type="ARBA" id="ARBA00012759"/>
    </source>
</evidence>
<reference evidence="16" key="1">
    <citation type="journal article" date="2014" name="Nat. Commun.">
        <title>The rainbow trout genome provides novel insights into evolution after whole-genome duplication in vertebrates.</title>
        <authorList>
            <person name="Berthelot C."/>
            <person name="Brunet F."/>
            <person name="Chalopin D."/>
            <person name="Juanchich A."/>
            <person name="Bernard M."/>
            <person name="Noel B."/>
            <person name="Bento P."/>
            <person name="Da Silva C."/>
            <person name="Labadie K."/>
            <person name="Alberti A."/>
            <person name="Aury J.M."/>
            <person name="Louis A."/>
            <person name="Dehais P."/>
            <person name="Bardou P."/>
            <person name="Montfort J."/>
            <person name="Klopp C."/>
            <person name="Cabau C."/>
            <person name="Gaspin C."/>
            <person name="Thorgaard G.H."/>
            <person name="Boussaha M."/>
            <person name="Quillet E."/>
            <person name="Guyomard R."/>
            <person name="Galiana D."/>
            <person name="Bobe J."/>
            <person name="Volff J.N."/>
            <person name="Genet C."/>
            <person name="Wincker P."/>
            <person name="Jaillon O."/>
            <person name="Roest Crollius H."/>
            <person name="Guiguen Y."/>
        </authorList>
    </citation>
    <scope>NUCLEOTIDE SEQUENCE [LARGE SCALE GENOMIC DNA]</scope>
</reference>
<feature type="compositionally biased region" description="Low complexity" evidence="14">
    <location>
        <begin position="180"/>
        <end position="194"/>
    </location>
</feature>
<dbReference type="PROSITE" id="PS00973">
    <property type="entry name" value="USP_2"/>
    <property type="match status" value="1"/>
</dbReference>
<dbReference type="InterPro" id="IPR016024">
    <property type="entry name" value="ARM-type_fold"/>
</dbReference>
<feature type="compositionally biased region" description="Basic and acidic residues" evidence="14">
    <location>
        <begin position="721"/>
        <end position="732"/>
    </location>
</feature>
<sequence>MCENCAELVEVLNEISDADSTEGLQLKKEHALRVFSYISSWTQRQCLCCFKEYKHLEVFNQLVYALINLVIAQVTSLRDRLCSTNSQRGVTDTGDGAAGGTEGPGTEWGGEGEGGITGVGPHPQQPPSSPVEDEPLNVERDSAEEDAAGDAPEQNQNNNNQNPVQGTSKAQQEAPKPEESSSGIGASEAGASSSTDSQAQEDMFDSWSTEDREKLLLCAAKIFQIQFPLYTAYKHNTHPTIEDISAHESNILGSFCDMNDVEVPLHLLRYVCLFCGKHGLSLMKDCFESGTPESLPFPIAHAFITIVSNIRIWLHIPAVMQHIIPFRTYVIRYLCKLSDQELRQSAARNMADLMWSTVKEPLDSALCFDKESLDLAFKYFMSPTLTMRLAGLSQITNQLHTFNDVCNNESLVSDTETSIAKELADWLINNNVVEHIFGPNLHIEIIKQCQVILNFLAAEGRLSTQHVDCIWAAAQLKHCSRYIHDLFPSLIKNLDPVPLRHVLNLVSGLHPSAHTEQTLYLASMLIKALWNNALSAKAQLSKQSSFASLLNTNVPMGNKKGSPAASPDSSDNSDTHHSGGSDMEMDEQMMGGSKRGQQRLSDTEESMQGSSDETANSMEEGSSGPGSSSGHSEGSSNEAGSSRASQSAGSPGSELHSDDMADSEVLKEEEEEEDDEDDDEDEDDEEDEEGNNRGVAAEGSPQKQPRDQPEVRKRKAGEALVEEHGDRAERGAGDGPKPKCLPFNPEAAVGMVTAAVSMEGRMRMLDACSARPDGPEQQHSEMGGPSSQMAPGPQEQTCLPCPGDFLGDAMGNELFNCRHFIGPHNHHHHHHHEGHMADDMLSADDVSCSSSQISAKSEKNMADFDGEESGCEEELVQINSHAELSSHLQQHLPNLASIYHEHMVQGPQVHKHQYSGHAVTDINLDNVCKKGNTLLWDLVQDEDAIHLSEGLINEAEKLLCSLVCWFTDRQIRMRFIEGCLENLAHHRSVVVSLRLLPKLFGTFQQFGSSYDTHWITMWAEKELHMMKLFFENLLHYIQEVREQRHKFALYGHSAEVQVRLQFLTCVFSTLGSPDHFRLSLEQVDILWHCLVEDGECYDDALHWFLNQVRSKDQHAMGMETYKHLFLEKMPQLKPETISMTGLNLFQHLCNLARLATSAYDSGSNCELCGMDQLWGIALRAQSADISRAAIQYINSYYINAGKTGLEKEQEFISKCMESLMMTSANLEKDAHSSLTVIERGLLMLKTHLEAFRRRFAYHLRQWQIEGTGISSHLKALSDKQSLPLRIVCQPAGLPDKVPKKVPSILMTIEMYPSDQVADLRAEVTHWYENLQKEQMNQQAQLQEFGQSSRQGNFPGGLMGPVRMISSGHELTTDYDEKTLHELGFKDMQMVFVSLGAPRRERKGEGVQLPASCLPPPQKEHIPMLLLLQEPHLTTLFDLLEMLACFKPPSALGDSPEVSHGVCVLWGHGFSAVCEGMLRVLICQRVYFSHSGGSRLVLKCKVTRRSVLFIVSPFTGTQRGVIQCAVWVYIFVSARHAHTSFNISRACRFSEGLCWKDLLRIKSPHKLLYALEIIEALGKPNRRIHRESTVLLGLIFNINTFDLYPDSDDSSEDQIENSKNSWSCKFVSSGGLQLLLEIFNSAILEPKDQESWTVWLLDCLACLLKLICQFAVDPADLDLAYHDVFAWSGLTDSQRKRAWPGKSRKSAGDHGKGLHIPRLTEQSSIASSLPLKQSSIASSLPLKQSSIAHSYFVSLYFLPCTNLIQRLINVAYTYDNLAHRVLKAQSDHRSRHEVTHYSMWLLVSWAHCCSTVKSGLADSDHLHDWLRKLTLLVPETAVRHEACNGLYKLSLSGLEGGESINRSFLLLAASTLLKFLPDAQALKPLRVEDYEEEPVLRTGCKEYFWLLCKLIDNIHVKDASQTTLLDLDALARHLADCIRSREILDQQDGAIEDDGLTGLLRLATSVLKHKPPFKFSREGQEFLRDVHNLLFLLPSLADRAQPKCKSHAARAAAYDLLVETVKGSVENYRLLHNWVMSQHMQTSHAPYKWDYWPHDDVRAECRFVGLTNLGATCYLASTIQQLYMIPEARQAVFTAKYAEEIKHKTTLLELQKMFTYLMESERKAYNPRPFCKTYTMDKQPLNTGEQKDMTEFFTDLITKIEEMSQDLKNTVKTLFGGVITNNVVSLDCDHVSQTAEEFYTVRCQVADMKNIYESLDEVTIKDTLEGDNMYTCSQCGKKVRAEKRACFKKLPRILSFNTMRYTFNMVTMMKEKVNTHFSFPLRLDMTPYTEDFLMAKGDRKEGFREEGEAKVAESYEYDLIGVTVHTGTADGGHYYSFIRDIVNPHAYKNNKWYLFNDAEVKPFDSAQLASECFGGEMTTKTYDSVTDKFMDFSFEKTHSAYMLFYKRVELEEENGKDFNFDVSPDLLEWIWQDNMQFLQDKNIFEHTYFGFMWQLCSSIPSTLPDPKAISLMTAKLSTAFVLETFIHSKEKPTMLQWIELLTKQFNNSQAACEWFLDRMADDNWWPMQILIKCPNQIVRQMFQRLCIHVIQRLRPVHAHLYLQPGMEDGSDDMDGPVEDIGSRSCVTRFVKTLLSIMEHGVKPHSKHLTEYFAFLYEFAKMGEEESQFLLSLQAISIMVHFYMGTKGPENPQVEVLSEEEGEEEDEEEDILSLAEEKYRPAALEKMIALIALLVEQSRSERHLTLSQSDMAALTGGKGFPFLFQHIRDGINIRQTCNLIFSLCRYNNRLAEHIVSMLFTSIAKLTPEVSTDAANPFFKLLTMLMELSGGPPGMPSFASYILQRIWEVIEYNPSQCLDWLAVQTPRNKLAHSWVLQNMENWVERFLLAHNYPRVRTSAAYLLVSLIPSNSFRQMFRSTRSLHIPTRDLPLSPDTTVVLHQVYNLLLGLLGRAKLYVDAAVHGTTKLVQYFSFMTYCLISKTEKLMFSGYFMDLWNLFQPKLSEPAIATNHNKQALLSFWYNVCMECPENVRLVVQNPVVTKNIAFNYILADHDDQEVVLFNRGMLPAYYGILRMCCEQSPAFTRQLASHQNIQWAFKNLTPHASQYPGVGRHISCLCYTACVHDPSGDSLMFLRSLSVSGMSCYLRCLDGRSCWTTLISAFRVLLENDEDRLLVVFNRGLILMTESFNTLHMMYHEATACHVTGDLVELLSIFLSVLKATRPYLQRKDVKQALIQWQERIDFAHKLLTLLNSYSPPELRNACLDVLKELVLLSPHDFLHTLVPFLQHNHCTYHHSNIPMSFGPYLPCRENIKLMGGKNNIRPPRPELNMCLLPSMVETSKGKDEVYDRMLLDYFLSYHQFIHLLCRVAINCEKFTETLVKLSVLIAYEGLPLHLALFPKLWTELCQSQSALAKTCVKLLCEDPAFGEYIKCILMDERTFLNNNMAYSFLTCFLHKVAILEPPLTHLFISTPTASALACFYSVSFHVCIQC</sequence>
<dbReference type="PaxDb" id="8022-A0A060X8G6"/>
<keyword evidence="7" id="KW-0788">Thiol protease</keyword>
<dbReference type="InterPro" id="IPR001394">
    <property type="entry name" value="Peptidase_C19_UCH"/>
</dbReference>
<dbReference type="GO" id="GO:0005634">
    <property type="term" value="C:nucleus"/>
    <property type="evidence" value="ECO:0007669"/>
    <property type="project" value="TreeGrafter"/>
</dbReference>
<comment type="function">
    <text evidence="8">Ubiquitin hydrolase that can remove conjugated ubiquitin from AXIN1 and AXIN2, thereby acting as a regulator of Wnt signaling pathway. Acts as an activator of the Wnt signaling pathway downstream of the beta-catenin destruction complex by deubiquitinating and stabilizing AXIN1 and AXIN2, leading to promote nuclear accumulation of AXIN1 and AXIN2 and positively regulate beta-catenin (CTNBB1)-mediated transcription. Recognizes and hydrolyzes the peptide bond at the C-terminal Gly of ubiquitin. Involved in the processing of poly-ubiquitin precursors as well as that of ubiquitinated proteins.</text>
</comment>
<evidence type="ECO:0000313" key="16">
    <source>
        <dbReference type="EMBL" id="CDQ73609.1"/>
    </source>
</evidence>
<accession>A0A060X8G6</accession>
<dbReference type="Pfam" id="PF00443">
    <property type="entry name" value="UCH"/>
    <property type="match status" value="1"/>
</dbReference>
<organism evidence="16 17">
    <name type="scientific">Oncorhynchus mykiss</name>
    <name type="common">Rainbow trout</name>
    <name type="synonym">Salmo gairdneri</name>
    <dbReference type="NCBI Taxonomy" id="8022"/>
    <lineage>
        <taxon>Eukaryota</taxon>
        <taxon>Metazoa</taxon>
        <taxon>Chordata</taxon>
        <taxon>Craniata</taxon>
        <taxon>Vertebrata</taxon>
        <taxon>Euteleostomi</taxon>
        <taxon>Actinopterygii</taxon>
        <taxon>Neopterygii</taxon>
        <taxon>Teleostei</taxon>
        <taxon>Protacanthopterygii</taxon>
        <taxon>Salmoniformes</taxon>
        <taxon>Salmonidae</taxon>
        <taxon>Salmoninae</taxon>
        <taxon>Oncorhynchus</taxon>
    </lineage>
</organism>
<dbReference type="Pfam" id="PF25010">
    <property type="entry name" value="ARM_UBP24_USP9X-Y"/>
    <property type="match status" value="2"/>
</dbReference>
<dbReference type="InterPro" id="IPR028889">
    <property type="entry name" value="USP"/>
</dbReference>
<feature type="compositionally biased region" description="Gly residues" evidence="14">
    <location>
        <begin position="96"/>
        <end position="118"/>
    </location>
</feature>
<name>A0A060X8G6_ONCMY</name>
<keyword evidence="5" id="KW-0833">Ubl conjugation pathway</keyword>
<dbReference type="InterPro" id="IPR021905">
    <property type="entry name" value="DUF3517"/>
</dbReference>
<dbReference type="FunFam" id="3.90.70.10:FF:000014">
    <property type="entry name" value="Ubiquitin carboxyl-terminal hydrolase 34"/>
    <property type="match status" value="1"/>
</dbReference>
<dbReference type="PANTHER" id="PTHR24006:SF827">
    <property type="entry name" value="UBIQUITIN CARBOXYL-TERMINAL HYDROLASE 34"/>
    <property type="match status" value="1"/>
</dbReference>
<feature type="region of interest" description="Disordered" evidence="14">
    <location>
        <begin position="85"/>
        <end position="206"/>
    </location>
</feature>
<feature type="compositionally biased region" description="Acidic residues" evidence="14">
    <location>
        <begin position="667"/>
        <end position="689"/>
    </location>
</feature>
<dbReference type="Pfam" id="PF12030">
    <property type="entry name" value="DUF3517"/>
    <property type="match status" value="1"/>
</dbReference>
<evidence type="ECO:0000256" key="4">
    <source>
        <dbReference type="ARBA" id="ARBA00022670"/>
    </source>
</evidence>
<dbReference type="CDD" id="cd02659">
    <property type="entry name" value="peptidase_C19C"/>
    <property type="match status" value="1"/>
</dbReference>
<gene>
    <name evidence="16" type="ORF">GSONMT00052855001</name>
</gene>
<feature type="compositionally biased region" description="Acidic residues" evidence="14">
    <location>
        <begin position="131"/>
        <end position="148"/>
    </location>
</feature>
<evidence type="ECO:0000256" key="12">
    <source>
        <dbReference type="ARBA" id="ARBA00078965"/>
    </source>
</evidence>
<reference evidence="16" key="2">
    <citation type="submission" date="2014-03" db="EMBL/GenBank/DDBJ databases">
        <authorList>
            <person name="Genoscope - CEA"/>
        </authorList>
    </citation>
    <scope>NUCLEOTIDE SEQUENCE</scope>
</reference>
<feature type="compositionally biased region" description="Polar residues" evidence="14">
    <location>
        <begin position="606"/>
        <end position="616"/>
    </location>
</feature>
<dbReference type="STRING" id="8022.A0A060X8G6"/>
<dbReference type="GO" id="GO:0005829">
    <property type="term" value="C:cytosol"/>
    <property type="evidence" value="ECO:0007669"/>
    <property type="project" value="TreeGrafter"/>
</dbReference>
<dbReference type="InterPro" id="IPR056850">
    <property type="entry name" value="ARM_UBP34_24_USP9X_Y"/>
</dbReference>
<comment type="similarity">
    <text evidence="2">Belongs to the peptidase C19 family.</text>
</comment>
<feature type="region of interest" description="Disordered" evidence="14">
    <location>
        <begin position="552"/>
        <end position="741"/>
    </location>
</feature>
<keyword evidence="6" id="KW-0378">Hydrolase</keyword>
<dbReference type="PROSITE" id="PS50235">
    <property type="entry name" value="USP_3"/>
    <property type="match status" value="1"/>
</dbReference>
<dbReference type="SUPFAM" id="SSF54001">
    <property type="entry name" value="Cysteine proteinases"/>
    <property type="match status" value="1"/>
</dbReference>
<evidence type="ECO:0000256" key="10">
    <source>
        <dbReference type="ARBA" id="ARBA00071646"/>
    </source>
</evidence>
<comment type="subunit">
    <text evidence="9">Interacts with AXIN1 and AXIN2.</text>
</comment>
<dbReference type="GO" id="GO:0016579">
    <property type="term" value="P:protein deubiquitination"/>
    <property type="evidence" value="ECO:0007669"/>
    <property type="project" value="InterPro"/>
</dbReference>
<evidence type="ECO:0000256" key="9">
    <source>
        <dbReference type="ARBA" id="ARBA00064116"/>
    </source>
</evidence>
<dbReference type="InterPro" id="IPR038765">
    <property type="entry name" value="Papain-like_cys_pep_sf"/>
</dbReference>
<feature type="compositionally biased region" description="Low complexity" evidence="14">
    <location>
        <begin position="562"/>
        <end position="572"/>
    </location>
</feature>
<dbReference type="GO" id="GO:0006508">
    <property type="term" value="P:proteolysis"/>
    <property type="evidence" value="ECO:0007669"/>
    <property type="project" value="UniProtKB-KW"/>
</dbReference>
<evidence type="ECO:0000256" key="13">
    <source>
        <dbReference type="ARBA" id="ARBA00082193"/>
    </source>
</evidence>
<evidence type="ECO:0000256" key="8">
    <source>
        <dbReference type="ARBA" id="ARBA00053751"/>
    </source>
</evidence>
<feature type="compositionally biased region" description="Low complexity" evidence="14">
    <location>
        <begin position="617"/>
        <end position="653"/>
    </location>
</feature>
<evidence type="ECO:0000256" key="7">
    <source>
        <dbReference type="ARBA" id="ARBA00022807"/>
    </source>
</evidence>
<dbReference type="PANTHER" id="PTHR24006">
    <property type="entry name" value="UBIQUITIN CARBOXYL-TERMINAL HYDROLASE"/>
    <property type="match status" value="1"/>
</dbReference>
<dbReference type="PROSITE" id="PS00972">
    <property type="entry name" value="USP_1"/>
    <property type="match status" value="1"/>
</dbReference>
<dbReference type="Gene3D" id="3.90.70.10">
    <property type="entry name" value="Cysteine proteinases"/>
    <property type="match status" value="1"/>
</dbReference>
<feature type="compositionally biased region" description="Polar residues" evidence="14">
    <location>
        <begin position="785"/>
        <end position="796"/>
    </location>
</feature>
<evidence type="ECO:0000256" key="2">
    <source>
        <dbReference type="ARBA" id="ARBA00009085"/>
    </source>
</evidence>
<dbReference type="GO" id="GO:0004843">
    <property type="term" value="F:cysteine-type deubiquitinase activity"/>
    <property type="evidence" value="ECO:0007669"/>
    <property type="project" value="UniProtKB-EC"/>
</dbReference>
<evidence type="ECO:0000256" key="14">
    <source>
        <dbReference type="SAM" id="MobiDB-lite"/>
    </source>
</evidence>
<evidence type="ECO:0000256" key="6">
    <source>
        <dbReference type="ARBA" id="ARBA00022801"/>
    </source>
</evidence>
<dbReference type="InterPro" id="IPR018200">
    <property type="entry name" value="USP_CS"/>
</dbReference>
<protein>
    <recommendedName>
        <fullName evidence="10">Ubiquitin carboxyl-terminal hydrolase 34</fullName>
        <ecNumber evidence="3">3.4.19.12</ecNumber>
    </recommendedName>
    <alternativeName>
        <fullName evidence="13">Deubiquitinating enzyme 34</fullName>
    </alternativeName>
    <alternativeName>
        <fullName evidence="11">Ubiquitin thioesterase 34</fullName>
    </alternativeName>
    <alternativeName>
        <fullName evidence="12">Ubiquitin-specific-processing protease 34</fullName>
    </alternativeName>
</protein>
<evidence type="ECO:0000256" key="5">
    <source>
        <dbReference type="ARBA" id="ARBA00022786"/>
    </source>
</evidence>
<evidence type="ECO:0000256" key="1">
    <source>
        <dbReference type="ARBA" id="ARBA00000707"/>
    </source>
</evidence>
<dbReference type="InterPro" id="IPR050164">
    <property type="entry name" value="Peptidase_C19"/>
</dbReference>
<dbReference type="Proteomes" id="UP000193380">
    <property type="component" value="Unassembled WGS sequence"/>
</dbReference>
<dbReference type="EC" id="3.4.19.12" evidence="3"/>
<feature type="region of interest" description="Disordered" evidence="14">
    <location>
        <begin position="770"/>
        <end position="796"/>
    </location>
</feature>
<proteinExistence type="inferred from homology"/>
<dbReference type="GO" id="GO:0009966">
    <property type="term" value="P:regulation of signal transduction"/>
    <property type="evidence" value="ECO:0007669"/>
    <property type="project" value="UniProtKB-ARBA"/>
</dbReference>
<feature type="domain" description="USP" evidence="15">
    <location>
        <begin position="2063"/>
        <end position="2407"/>
    </location>
</feature>
<keyword evidence="4" id="KW-0645">Protease</keyword>
<dbReference type="SUPFAM" id="SSF48371">
    <property type="entry name" value="ARM repeat"/>
    <property type="match status" value="1"/>
</dbReference>
<dbReference type="EMBL" id="FR904915">
    <property type="protein sequence ID" value="CDQ73609.1"/>
    <property type="molecule type" value="Genomic_DNA"/>
</dbReference>
<evidence type="ECO:0000256" key="11">
    <source>
        <dbReference type="ARBA" id="ARBA00075200"/>
    </source>
</evidence>
<evidence type="ECO:0000313" key="17">
    <source>
        <dbReference type="Proteomes" id="UP000193380"/>
    </source>
</evidence>
<comment type="catalytic activity">
    <reaction evidence="1">
        <text>Thiol-dependent hydrolysis of ester, thioester, amide, peptide and isopeptide bonds formed by the C-terminal Gly of ubiquitin (a 76-residue protein attached to proteins as an intracellular targeting signal).</text>
        <dbReference type="EC" id="3.4.19.12"/>
    </reaction>
</comment>
<evidence type="ECO:0000259" key="15">
    <source>
        <dbReference type="PROSITE" id="PS50235"/>
    </source>
</evidence>